<comment type="similarity">
    <text evidence="8">Belongs to the major facilitator superfamily. Proton-dependent oligopeptide transporter (POT/PTR) (TC 2.A.17) family.</text>
</comment>
<evidence type="ECO:0000256" key="9">
    <source>
        <dbReference type="SAM" id="Phobius"/>
    </source>
</evidence>
<dbReference type="Proteomes" id="UP001501456">
    <property type="component" value="Unassembled WGS sequence"/>
</dbReference>
<comment type="caution">
    <text evidence="11">The sequence shown here is derived from an EMBL/GenBank/DDBJ whole genome shotgun (WGS) entry which is preliminary data.</text>
</comment>
<protein>
    <recommendedName>
        <fullName evidence="10">Major facilitator superfamily (MFS) profile domain-containing protein</fullName>
    </recommendedName>
</protein>
<feature type="transmembrane region" description="Helical" evidence="9">
    <location>
        <begin position="32"/>
        <end position="51"/>
    </location>
</feature>
<dbReference type="RefSeq" id="WP_344726134.1">
    <property type="nucleotide sequence ID" value="NZ_BAABBI010000001.1"/>
</dbReference>
<feature type="transmembrane region" description="Helical" evidence="9">
    <location>
        <begin position="490"/>
        <end position="509"/>
    </location>
</feature>
<evidence type="ECO:0000256" key="2">
    <source>
        <dbReference type="ARBA" id="ARBA00022448"/>
    </source>
</evidence>
<dbReference type="SUPFAM" id="SSF103473">
    <property type="entry name" value="MFS general substrate transporter"/>
    <property type="match status" value="1"/>
</dbReference>
<feature type="transmembrane region" description="Helical" evidence="9">
    <location>
        <begin position="63"/>
        <end position="84"/>
    </location>
</feature>
<dbReference type="InterPro" id="IPR036259">
    <property type="entry name" value="MFS_trans_sf"/>
</dbReference>
<keyword evidence="2 8" id="KW-0813">Transport</keyword>
<name>A0ABP7GU95_9FLAO</name>
<feature type="transmembrane region" description="Helical" evidence="9">
    <location>
        <begin position="426"/>
        <end position="448"/>
    </location>
</feature>
<keyword evidence="5" id="KW-0653">Protein transport</keyword>
<evidence type="ECO:0000256" key="8">
    <source>
        <dbReference type="RuleBase" id="RU003755"/>
    </source>
</evidence>
<keyword evidence="5" id="KW-0571">Peptide transport</keyword>
<evidence type="ECO:0000256" key="6">
    <source>
        <dbReference type="ARBA" id="ARBA00022989"/>
    </source>
</evidence>
<dbReference type="InterPro" id="IPR000109">
    <property type="entry name" value="POT_fam"/>
</dbReference>
<evidence type="ECO:0000313" key="11">
    <source>
        <dbReference type="EMBL" id="GAA3773504.1"/>
    </source>
</evidence>
<evidence type="ECO:0000256" key="1">
    <source>
        <dbReference type="ARBA" id="ARBA00004651"/>
    </source>
</evidence>
<dbReference type="PANTHER" id="PTHR23517:SF15">
    <property type="entry name" value="PROTON-DEPENDENT OLIGOPEPTIDE FAMILY TRANSPORT PROTEIN"/>
    <property type="match status" value="1"/>
</dbReference>
<evidence type="ECO:0000256" key="4">
    <source>
        <dbReference type="ARBA" id="ARBA00022692"/>
    </source>
</evidence>
<comment type="subcellular location">
    <subcellularLocation>
        <location evidence="1">Cell membrane</location>
        <topology evidence="1">Multi-pass membrane protein</topology>
    </subcellularLocation>
    <subcellularLocation>
        <location evidence="8">Membrane</location>
        <topology evidence="8">Multi-pass membrane protein</topology>
    </subcellularLocation>
</comment>
<dbReference type="EMBL" id="BAABBI010000001">
    <property type="protein sequence ID" value="GAA3773504.1"/>
    <property type="molecule type" value="Genomic_DNA"/>
</dbReference>
<dbReference type="Gene3D" id="1.20.1250.20">
    <property type="entry name" value="MFS general substrate transporter like domains"/>
    <property type="match status" value="2"/>
</dbReference>
<dbReference type="InterPro" id="IPR005279">
    <property type="entry name" value="Dipep/tripep_permease"/>
</dbReference>
<organism evidence="11 12">
    <name type="scientific">Corallibacter vietnamensis</name>
    <dbReference type="NCBI Taxonomy" id="904130"/>
    <lineage>
        <taxon>Bacteria</taxon>
        <taxon>Pseudomonadati</taxon>
        <taxon>Bacteroidota</taxon>
        <taxon>Flavobacteriia</taxon>
        <taxon>Flavobacteriales</taxon>
        <taxon>Flavobacteriaceae</taxon>
        <taxon>Corallibacter</taxon>
    </lineage>
</organism>
<evidence type="ECO:0000256" key="5">
    <source>
        <dbReference type="ARBA" id="ARBA00022856"/>
    </source>
</evidence>
<feature type="transmembrane region" description="Helical" evidence="9">
    <location>
        <begin position="284"/>
        <end position="304"/>
    </location>
</feature>
<feature type="domain" description="Major facilitator superfamily (MFS) profile" evidence="10">
    <location>
        <begin position="22"/>
        <end position="586"/>
    </location>
</feature>
<sequence length="593" mass="65309">MNTDIENLFKDKVIGHPAGLFVLFFTEMWERFSFYGMRILLVLFLTAPMLSENPGWDWPREHALALIGTYASLLYLTPILGGWIADKITGYRIAVVIGCVIMTLGHVAMAFETTASFYFGLALLVIGTGFFKPNITSIISTMYKGKESKKDGAYTIFYMGVNAGAFFGMMLCGYLAENFGWSYGFGLAGVFMLLGMLQFWLAGSLFGSIGAKPTKVHEVELPQNINEEAPKAHDAESEEKLNPFTMFDKVLMTLSAIGGLLYLFNDPMEKIGDLNMLPFEIGGLSGSNVVVLAALVLFLVLLVTRIARYIPVVRDRIIAVSIFGVFTVFFFAFFEQSLGSMTLFARDYTDRTLVGSSAMVFKVIDALLTTVPLIIISWVLILLAKKTFSRIGLSNIILAVAFIGLWALVLYRLNDKFSQDGNEVEATWFGILNSFFIITLAPLFSRWWESKYNPSAAMKYGIGLILLGLGFAFLSYGAGDIPSGAKTASVSMIFLIMAYLFHTMGELCISPVGLSYLSKLVPARMIGFMFGVWYLAIAVGQKAAGTMGGMIDKISETYSLSTFFLIFTLVPIGAGLVAIVLNPLLKRLMHGVR</sequence>
<evidence type="ECO:0000313" key="12">
    <source>
        <dbReference type="Proteomes" id="UP001501456"/>
    </source>
</evidence>
<dbReference type="Pfam" id="PF00854">
    <property type="entry name" value="PTR2"/>
    <property type="match status" value="2"/>
</dbReference>
<feature type="transmembrane region" description="Helical" evidence="9">
    <location>
        <begin position="91"/>
        <end position="111"/>
    </location>
</feature>
<evidence type="ECO:0000256" key="7">
    <source>
        <dbReference type="ARBA" id="ARBA00023136"/>
    </source>
</evidence>
<feature type="transmembrane region" description="Helical" evidence="9">
    <location>
        <begin position="396"/>
        <end position="414"/>
    </location>
</feature>
<dbReference type="PANTHER" id="PTHR23517">
    <property type="entry name" value="RESISTANCE PROTEIN MDTM, PUTATIVE-RELATED-RELATED"/>
    <property type="match status" value="1"/>
</dbReference>
<keyword evidence="12" id="KW-1185">Reference proteome</keyword>
<gene>
    <name evidence="11" type="ORF">GCM10022271_01940</name>
</gene>
<dbReference type="InterPro" id="IPR050171">
    <property type="entry name" value="MFS_Transporters"/>
</dbReference>
<feature type="transmembrane region" description="Helical" evidence="9">
    <location>
        <begin position="560"/>
        <end position="585"/>
    </location>
</feature>
<feature type="transmembrane region" description="Helical" evidence="9">
    <location>
        <begin position="316"/>
        <end position="334"/>
    </location>
</feature>
<proteinExistence type="inferred from homology"/>
<dbReference type="InterPro" id="IPR020846">
    <property type="entry name" value="MFS_dom"/>
</dbReference>
<accession>A0ABP7GU95</accession>
<keyword evidence="6 9" id="KW-1133">Transmembrane helix</keyword>
<feature type="transmembrane region" description="Helical" evidence="9">
    <location>
        <begin position="363"/>
        <end position="384"/>
    </location>
</feature>
<dbReference type="CDD" id="cd17346">
    <property type="entry name" value="MFS_DtpA_like"/>
    <property type="match status" value="1"/>
</dbReference>
<keyword evidence="7 9" id="KW-0472">Membrane</keyword>
<keyword evidence="3" id="KW-1003">Cell membrane</keyword>
<evidence type="ECO:0000259" key="10">
    <source>
        <dbReference type="PROSITE" id="PS50850"/>
    </source>
</evidence>
<dbReference type="NCBIfam" id="TIGR00924">
    <property type="entry name" value="yjdL_sub1_fam"/>
    <property type="match status" value="1"/>
</dbReference>
<dbReference type="PROSITE" id="PS01023">
    <property type="entry name" value="PTR2_2"/>
    <property type="match status" value="1"/>
</dbReference>
<dbReference type="InterPro" id="IPR018456">
    <property type="entry name" value="PTR2_symporter_CS"/>
</dbReference>
<keyword evidence="4 8" id="KW-0812">Transmembrane</keyword>
<evidence type="ECO:0000256" key="3">
    <source>
        <dbReference type="ARBA" id="ARBA00022475"/>
    </source>
</evidence>
<reference evidence="12" key="1">
    <citation type="journal article" date="2019" name="Int. J. Syst. Evol. Microbiol.">
        <title>The Global Catalogue of Microorganisms (GCM) 10K type strain sequencing project: providing services to taxonomists for standard genome sequencing and annotation.</title>
        <authorList>
            <consortium name="The Broad Institute Genomics Platform"/>
            <consortium name="The Broad Institute Genome Sequencing Center for Infectious Disease"/>
            <person name="Wu L."/>
            <person name="Ma J."/>
        </authorList>
    </citation>
    <scope>NUCLEOTIDE SEQUENCE [LARGE SCALE GENOMIC DNA]</scope>
    <source>
        <strain evidence="12">JCM 17525</strain>
    </source>
</reference>
<dbReference type="PROSITE" id="PS50850">
    <property type="entry name" value="MFS"/>
    <property type="match status" value="1"/>
</dbReference>
<feature type="transmembrane region" description="Helical" evidence="9">
    <location>
        <begin position="460"/>
        <end position="478"/>
    </location>
</feature>
<feature type="transmembrane region" description="Helical" evidence="9">
    <location>
        <begin position="156"/>
        <end position="176"/>
    </location>
</feature>
<feature type="transmembrane region" description="Helical" evidence="9">
    <location>
        <begin position="117"/>
        <end position="135"/>
    </location>
</feature>
<feature type="transmembrane region" description="Helical" evidence="9">
    <location>
        <begin position="521"/>
        <end position="540"/>
    </location>
</feature>
<feature type="transmembrane region" description="Helical" evidence="9">
    <location>
        <begin position="182"/>
        <end position="202"/>
    </location>
</feature>